<evidence type="ECO:0000313" key="3">
    <source>
        <dbReference type="Proteomes" id="UP000005396"/>
    </source>
</evidence>
<keyword evidence="1" id="KW-0472">Membrane</keyword>
<keyword evidence="1" id="KW-1133">Transmembrane helix</keyword>
<organism evidence="2 3">
    <name type="scientific">Enterocloster bolteae (strain ATCC BAA-613 / DSM 15670 / CCUG 46953 / JCM 12243 / WAL 16351)</name>
    <name type="common">Clostridium bolteae</name>
    <dbReference type="NCBI Taxonomy" id="411902"/>
    <lineage>
        <taxon>Bacteria</taxon>
        <taxon>Bacillati</taxon>
        <taxon>Bacillota</taxon>
        <taxon>Clostridia</taxon>
        <taxon>Lachnospirales</taxon>
        <taxon>Lachnospiraceae</taxon>
        <taxon>Enterocloster</taxon>
    </lineage>
</organism>
<dbReference type="AlphaFoldDB" id="A8RK03"/>
<dbReference type="EMBL" id="ABCC02000011">
    <property type="protein sequence ID" value="EDP18727.1"/>
    <property type="molecule type" value="Genomic_DNA"/>
</dbReference>
<sequence length="35" mass="3967">MNHRYSNCPFLLLGNIYNVLLFVSIVTIVSIIVSI</sequence>
<protein>
    <submittedName>
        <fullName evidence="2">Uncharacterized protein</fullName>
    </submittedName>
</protein>
<keyword evidence="1" id="KW-0812">Transmembrane</keyword>
<dbReference type="Proteomes" id="UP000005396">
    <property type="component" value="Unassembled WGS sequence"/>
</dbReference>
<name>A8RK03_ENTBW</name>
<dbReference type="PaxDb" id="411902-CLOBOL_01089"/>
<reference evidence="2 3" key="1">
    <citation type="submission" date="2007-08" db="EMBL/GenBank/DDBJ databases">
        <authorList>
            <person name="Fulton L."/>
            <person name="Clifton S."/>
            <person name="Fulton B."/>
            <person name="Xu J."/>
            <person name="Minx P."/>
            <person name="Pepin K.H."/>
            <person name="Johnson M."/>
            <person name="Thiruvilangam P."/>
            <person name="Bhonagiri V."/>
            <person name="Nash W.E."/>
            <person name="Mardis E.R."/>
            <person name="Wilson R.K."/>
        </authorList>
    </citation>
    <scope>NUCLEOTIDE SEQUENCE [LARGE SCALE GENOMIC DNA]</scope>
    <source>
        <strain evidence="3">ATCC BAA-613 / DSM 15670 / CCUG 46953 / JCM 12243 / WAL 16351</strain>
    </source>
</reference>
<gene>
    <name evidence="2" type="ORF">CLOBOL_01089</name>
</gene>
<accession>A8RK03</accession>
<feature type="transmembrane region" description="Helical" evidence="1">
    <location>
        <begin position="12"/>
        <end position="33"/>
    </location>
</feature>
<reference evidence="2 3" key="2">
    <citation type="submission" date="2007-09" db="EMBL/GenBank/DDBJ databases">
        <title>Draft genome sequence of Clostridium bolteae (ATCC BAA-613).</title>
        <authorList>
            <person name="Sudarsanam P."/>
            <person name="Ley R."/>
            <person name="Guruge J."/>
            <person name="Turnbaugh P.J."/>
            <person name="Mahowald M."/>
            <person name="Liep D."/>
            <person name="Gordon J."/>
        </authorList>
    </citation>
    <scope>NUCLEOTIDE SEQUENCE [LARGE SCALE GENOMIC DNA]</scope>
    <source>
        <strain evidence="3">ATCC BAA-613 / DSM 15670 / CCUG 46953 / JCM 12243 / WAL 16351</strain>
    </source>
</reference>
<evidence type="ECO:0000256" key="1">
    <source>
        <dbReference type="SAM" id="Phobius"/>
    </source>
</evidence>
<proteinExistence type="predicted"/>
<comment type="caution">
    <text evidence="2">The sequence shown here is derived from an EMBL/GenBank/DDBJ whole genome shotgun (WGS) entry which is preliminary data.</text>
</comment>
<evidence type="ECO:0000313" key="2">
    <source>
        <dbReference type="EMBL" id="EDP18727.1"/>
    </source>
</evidence>
<dbReference type="HOGENOM" id="CLU_3364140_0_0_9"/>